<organism evidence="5">
    <name type="scientific">Deinococcus sp. VB142</name>
    <dbReference type="NCBI Taxonomy" id="3112952"/>
    <lineage>
        <taxon>Bacteria</taxon>
        <taxon>Thermotogati</taxon>
        <taxon>Deinococcota</taxon>
        <taxon>Deinococci</taxon>
        <taxon>Deinococcales</taxon>
        <taxon>Deinococcaceae</taxon>
        <taxon>Deinococcus</taxon>
    </lineage>
</organism>
<keyword evidence="3" id="KW-0732">Signal</keyword>
<evidence type="ECO:0000256" key="2">
    <source>
        <dbReference type="SAM" id="MobiDB-lite"/>
    </source>
</evidence>
<dbReference type="PANTHER" id="PTHR47245:SF2">
    <property type="entry name" value="PEPTIDYL-PROLYL CIS-TRANS ISOMERASE HP_0175-RELATED"/>
    <property type="match status" value="1"/>
</dbReference>
<evidence type="ECO:0000313" key="5">
    <source>
        <dbReference type="EMBL" id="WYF45241.1"/>
    </source>
</evidence>
<dbReference type="PROSITE" id="PS50198">
    <property type="entry name" value="PPIC_PPIASE_2"/>
    <property type="match status" value="1"/>
</dbReference>
<keyword evidence="1 5" id="KW-0413">Isomerase</keyword>
<accession>A0AAU6Q4P5</accession>
<dbReference type="AlphaFoldDB" id="A0AAU6Q4P5"/>
<gene>
    <name evidence="5" type="ORF">WDJ50_03705</name>
</gene>
<dbReference type="Pfam" id="PF13616">
    <property type="entry name" value="Rotamase_3"/>
    <property type="match status" value="1"/>
</dbReference>
<dbReference type="InterPro" id="IPR046357">
    <property type="entry name" value="PPIase_dom_sf"/>
</dbReference>
<dbReference type="SUPFAM" id="SSF54534">
    <property type="entry name" value="FKBP-like"/>
    <property type="match status" value="1"/>
</dbReference>
<dbReference type="EC" id="5.2.1.8" evidence="5"/>
<reference evidence="5" key="1">
    <citation type="submission" date="2024-03" db="EMBL/GenBank/DDBJ databases">
        <title>Deinococcus weizhi sp. nov., isolated from human skin.</title>
        <authorList>
            <person name="Wei Z."/>
            <person name="Tian F."/>
            <person name="Yang C."/>
            <person name="Xin L.T."/>
            <person name="Wen Z.J."/>
            <person name="Lan K.C."/>
            <person name="Yu L."/>
            <person name="Zhe W."/>
            <person name="Dan F.D."/>
            <person name="Jun W."/>
            <person name="Rui Z."/>
            <person name="Yong X.J."/>
            <person name="Ting Y."/>
            <person name="Wei X."/>
            <person name="Xu Z.G."/>
            <person name="Xin Z."/>
            <person name="Dong F.G."/>
            <person name="Ni X.M."/>
            <person name="Zheng M.G."/>
            <person name="Chun Y."/>
            <person name="Qian W.X."/>
        </authorList>
    </citation>
    <scope>NUCLEOTIDE SEQUENCE</scope>
    <source>
        <strain evidence="5">VB142</strain>
    </source>
</reference>
<dbReference type="SUPFAM" id="SSF109998">
    <property type="entry name" value="Triger factor/SurA peptide-binding domain-like"/>
    <property type="match status" value="1"/>
</dbReference>
<dbReference type="Pfam" id="PF13624">
    <property type="entry name" value="SurA_N_3"/>
    <property type="match status" value="1"/>
</dbReference>
<dbReference type="InterPro" id="IPR027304">
    <property type="entry name" value="Trigger_fact/SurA_dom_sf"/>
</dbReference>
<dbReference type="InterPro" id="IPR000297">
    <property type="entry name" value="PPIase_PpiC"/>
</dbReference>
<evidence type="ECO:0000256" key="1">
    <source>
        <dbReference type="PROSITE-ProRule" id="PRU00278"/>
    </source>
</evidence>
<evidence type="ECO:0000259" key="4">
    <source>
        <dbReference type="PROSITE" id="PS50198"/>
    </source>
</evidence>
<dbReference type="Gene3D" id="3.10.50.40">
    <property type="match status" value="1"/>
</dbReference>
<feature type="domain" description="PpiC" evidence="4">
    <location>
        <begin position="210"/>
        <end position="299"/>
    </location>
</feature>
<dbReference type="Gene3D" id="1.10.4030.10">
    <property type="entry name" value="Porin chaperone SurA, peptide-binding domain"/>
    <property type="match status" value="1"/>
</dbReference>
<feature type="chain" id="PRO_5043873467" evidence="3">
    <location>
        <begin position="19"/>
        <end position="352"/>
    </location>
</feature>
<feature type="compositionally biased region" description="Low complexity" evidence="2">
    <location>
        <begin position="22"/>
        <end position="41"/>
    </location>
</feature>
<dbReference type="GO" id="GO:0003755">
    <property type="term" value="F:peptidyl-prolyl cis-trans isomerase activity"/>
    <property type="evidence" value="ECO:0007669"/>
    <property type="project" value="UniProtKB-KW"/>
</dbReference>
<dbReference type="RefSeq" id="WP_339096437.1">
    <property type="nucleotide sequence ID" value="NZ_CP149782.1"/>
</dbReference>
<dbReference type="EMBL" id="CP149782">
    <property type="protein sequence ID" value="WYF45241.1"/>
    <property type="molecule type" value="Genomic_DNA"/>
</dbReference>
<keyword evidence="1" id="KW-0697">Rotamase</keyword>
<feature type="region of interest" description="Disordered" evidence="2">
    <location>
        <begin position="20"/>
        <end position="57"/>
    </location>
</feature>
<dbReference type="InterPro" id="IPR050245">
    <property type="entry name" value="PrsA_foldase"/>
</dbReference>
<name>A0AAU6Q4P5_9DEIO</name>
<feature type="signal peptide" evidence="3">
    <location>
        <begin position="1"/>
        <end position="18"/>
    </location>
</feature>
<protein>
    <submittedName>
        <fullName evidence="5">Peptidylprolyl isomerase</fullName>
        <ecNumber evidence="5">5.2.1.8</ecNumber>
    </submittedName>
</protein>
<sequence>MKNIVLTLALLAGSVASAQTSAPVDPQTPAPTQTAPAEAAPTPQPTPTPVAPVATPAQATDTVVARVGSQNLTLADFDRSFRTAIARVVNAQGLPMSDDLLSEFASSRADYLKQFVREEALYQLARSSVKADPAAVDAQLAQARAGFGSDAEFQQALTQTGYASEADLRRDLERQAVIVPYLQDVQKRFKFGDAVVAAYYNLHRDKFQRTAEACVKHILVPDEAAARAIVTDLAAGKDFAAIAQEKSKDPGSAAEGGDLGCIAPGDTVAAFDKASFSGPLNQPQVVQTEFGWHVLSVSRRSEAGLMPLAEAAPLIRDQLSRDAAQKYLDTQLARVKTESFPAVVQPAATTGN</sequence>
<proteinExistence type="predicted"/>
<dbReference type="PANTHER" id="PTHR47245">
    <property type="entry name" value="PEPTIDYLPROLYL ISOMERASE"/>
    <property type="match status" value="1"/>
</dbReference>
<evidence type="ECO:0000256" key="3">
    <source>
        <dbReference type="SAM" id="SignalP"/>
    </source>
</evidence>